<sequence length="66" mass="7488">MVWACNVAALGPLRIVVRCSKMRAKAASRQLRLAFGGIYCAPCTDYPRLSAKSRYVLCWWMEYVDA</sequence>
<accession>A0A643CMJ2</accession>
<organism evidence="1">
    <name type="scientific">Anaplasma marginale</name>
    <dbReference type="NCBI Taxonomy" id="770"/>
    <lineage>
        <taxon>Bacteria</taxon>
        <taxon>Pseudomonadati</taxon>
        <taxon>Pseudomonadota</taxon>
        <taxon>Alphaproteobacteria</taxon>
        <taxon>Rickettsiales</taxon>
        <taxon>Anaplasmataceae</taxon>
        <taxon>Anaplasma</taxon>
    </lineage>
</organism>
<name>A0A643CMJ2_ANAMA</name>
<proteinExistence type="predicted"/>
<protein>
    <submittedName>
        <fullName evidence="1">Uncharacterized protein</fullName>
    </submittedName>
</protein>
<comment type="caution">
    <text evidence="1">The sequence shown here is derived from an EMBL/GenBank/DDBJ whole genome shotgun (WGS) entry which is preliminary data.</text>
</comment>
<gene>
    <name evidence="1" type="ORF">FY207_00745</name>
</gene>
<evidence type="ECO:0000313" key="1">
    <source>
        <dbReference type="EMBL" id="KAB0452890.1"/>
    </source>
</evidence>
<dbReference type="AlphaFoldDB" id="A0A643CMJ2"/>
<dbReference type="EMBL" id="VTCY01000001">
    <property type="protein sequence ID" value="KAB0452890.1"/>
    <property type="molecule type" value="Genomic_DNA"/>
</dbReference>
<reference evidence="1" key="1">
    <citation type="submission" date="2019-08" db="EMBL/GenBank/DDBJ databases">
        <authorList>
            <person name="Amaro Estrada I."/>
            <person name="Quiroz Castaneda R.E."/>
            <person name="Martinez Ocampo F."/>
            <person name="Rodriguez Camarillo S.D."/>
        </authorList>
    </citation>
    <scope>NUCLEOTIDE SEQUENCE</scope>
    <source>
        <strain evidence="1">MEX-30-184-02</strain>
    </source>
</reference>